<dbReference type="GO" id="GO:0019693">
    <property type="term" value="P:ribose phosphate metabolic process"/>
    <property type="evidence" value="ECO:0007669"/>
    <property type="project" value="TreeGrafter"/>
</dbReference>
<comment type="cofactor">
    <cofactor evidence="1 13">
        <name>Mg(2+)</name>
        <dbReference type="ChEBI" id="CHEBI:18420"/>
    </cofactor>
</comment>
<dbReference type="GO" id="GO:0005829">
    <property type="term" value="C:cytosol"/>
    <property type="evidence" value="ECO:0007669"/>
    <property type="project" value="TreeGrafter"/>
</dbReference>
<dbReference type="GO" id="GO:0046872">
    <property type="term" value="F:metal ion binding"/>
    <property type="evidence" value="ECO:0007669"/>
    <property type="project" value="UniProtKB-KW"/>
</dbReference>
<feature type="binding site" evidence="13">
    <location>
        <position position="161"/>
    </location>
    <ligand>
        <name>Mg(2+)</name>
        <dbReference type="ChEBI" id="CHEBI:18420"/>
        <label>1</label>
    </ligand>
</feature>
<evidence type="ECO:0000256" key="7">
    <source>
        <dbReference type="ARBA" id="ARBA00022842"/>
    </source>
</evidence>
<dbReference type="InterPro" id="IPR020084">
    <property type="entry name" value="NUDIX_hydrolase_CS"/>
</dbReference>
<dbReference type="EMBL" id="SHAH01000007">
    <property type="protein sequence ID" value="RZO78022.1"/>
    <property type="molecule type" value="Genomic_DNA"/>
</dbReference>
<dbReference type="PANTHER" id="PTHR11839:SF5">
    <property type="entry name" value="ADP-RIBOSE PYROPHOSPHATASE"/>
    <property type="match status" value="1"/>
</dbReference>
<keyword evidence="7 13" id="KW-0460">Magnesium</keyword>
<evidence type="ECO:0000313" key="16">
    <source>
        <dbReference type="EMBL" id="RZO78022.1"/>
    </source>
</evidence>
<dbReference type="SUPFAM" id="SSF55811">
    <property type="entry name" value="Nudix"/>
    <property type="match status" value="1"/>
</dbReference>
<accession>A0A520S6B3</accession>
<feature type="binding site" evidence="13">
    <location>
        <position position="93"/>
    </location>
    <ligand>
        <name>Mg(2+)</name>
        <dbReference type="ChEBI" id="CHEBI:18420"/>
        <label>1</label>
    </ligand>
</feature>
<dbReference type="GO" id="GO:0019144">
    <property type="term" value="F:ADP-sugar diphosphatase activity"/>
    <property type="evidence" value="ECO:0007669"/>
    <property type="project" value="TreeGrafter"/>
</dbReference>
<evidence type="ECO:0000256" key="4">
    <source>
        <dbReference type="ARBA" id="ARBA00013297"/>
    </source>
</evidence>
<comment type="similarity">
    <text evidence="2">Belongs to the Nudix hydrolase family. NudF subfamily.</text>
</comment>
<dbReference type="PROSITE" id="PS51462">
    <property type="entry name" value="NUDIX"/>
    <property type="match status" value="1"/>
</dbReference>
<dbReference type="Proteomes" id="UP000320404">
    <property type="component" value="Unassembled WGS sequence"/>
</dbReference>
<dbReference type="AlphaFoldDB" id="A0A520S6B3"/>
<dbReference type="CDD" id="cd24155">
    <property type="entry name" value="NUDIX_ADPRase"/>
    <property type="match status" value="1"/>
</dbReference>
<dbReference type="GO" id="GO:0047631">
    <property type="term" value="F:ADP-ribose diphosphatase activity"/>
    <property type="evidence" value="ECO:0007669"/>
    <property type="project" value="UniProtKB-EC"/>
</dbReference>
<feature type="domain" description="Nudix hydrolase" evidence="15">
    <location>
        <begin position="52"/>
        <end position="190"/>
    </location>
</feature>
<evidence type="ECO:0000256" key="5">
    <source>
        <dbReference type="ARBA" id="ARBA00022723"/>
    </source>
</evidence>
<name>A0A520S6B3_9GAMM</name>
<evidence type="ECO:0000256" key="10">
    <source>
        <dbReference type="ARBA" id="ARBA00030308"/>
    </source>
</evidence>
<evidence type="ECO:0000256" key="3">
    <source>
        <dbReference type="ARBA" id="ARBA00012453"/>
    </source>
</evidence>
<comment type="function">
    <text evidence="8">Acts on ADP-mannose and ADP-glucose as well as ADP-ribose. Prevents glycogen biosynthesis. The reaction catalyzed by this enzyme is a limiting step of the gluconeogenic process.</text>
</comment>
<protein>
    <recommendedName>
        <fullName evidence="4">ADP-ribose pyrophosphatase</fullName>
        <ecNumber evidence="3">3.6.1.13</ecNumber>
    </recommendedName>
    <alternativeName>
        <fullName evidence="9">ADP-ribose diphosphatase</fullName>
    </alternativeName>
    <alternativeName>
        <fullName evidence="11">ADP-ribose phosphohydrolase</fullName>
    </alternativeName>
    <alternativeName>
        <fullName evidence="10">Adenosine diphosphoribose pyrophosphatase</fullName>
    </alternativeName>
</protein>
<evidence type="ECO:0000256" key="9">
    <source>
        <dbReference type="ARBA" id="ARBA00030162"/>
    </source>
</evidence>
<dbReference type="PANTHER" id="PTHR11839">
    <property type="entry name" value="UDP/ADP-SUGAR PYROPHOSPHATASE"/>
    <property type="match status" value="1"/>
</dbReference>
<dbReference type="Gene3D" id="3.90.79.10">
    <property type="entry name" value="Nucleoside Triphosphate Pyrophosphohydrolase"/>
    <property type="match status" value="1"/>
</dbReference>
<evidence type="ECO:0000259" key="15">
    <source>
        <dbReference type="PROSITE" id="PS51462"/>
    </source>
</evidence>
<dbReference type="Pfam" id="PF00293">
    <property type="entry name" value="NUDIX"/>
    <property type="match status" value="1"/>
</dbReference>
<evidence type="ECO:0000256" key="8">
    <source>
        <dbReference type="ARBA" id="ARBA00025164"/>
    </source>
</evidence>
<evidence type="ECO:0000256" key="12">
    <source>
        <dbReference type="ARBA" id="ARBA00049546"/>
    </source>
</evidence>
<gene>
    <name evidence="16" type="ORF">EVA69_00995</name>
</gene>
<comment type="catalytic activity">
    <reaction evidence="12">
        <text>ADP-D-ribose + H2O = D-ribose 5-phosphate + AMP + 2 H(+)</text>
        <dbReference type="Rhea" id="RHEA:10412"/>
        <dbReference type="ChEBI" id="CHEBI:15377"/>
        <dbReference type="ChEBI" id="CHEBI:15378"/>
        <dbReference type="ChEBI" id="CHEBI:57967"/>
        <dbReference type="ChEBI" id="CHEBI:78346"/>
        <dbReference type="ChEBI" id="CHEBI:456215"/>
        <dbReference type="EC" id="3.6.1.13"/>
    </reaction>
</comment>
<dbReference type="NCBIfam" id="TIGR00052">
    <property type="entry name" value="nudix-type nucleoside diphosphatase, YffH/AdpP family"/>
    <property type="match status" value="1"/>
</dbReference>
<sequence>MKKLDPPFQQADVSVEQRHTAYRGFLRLDKLQLKHRMFEGGWSEPFDRELLVKEQAVGVMLFDPDLDNLVMVRQFRVGMLGQQESPWPLELVAGLVDKPESLEEVAAREIYEETGLEACKLVKICEYFNSPGASTEYVTLYCSRVDSSKAGGIHGLDHEHEDIEVVVIAEAEAQEAVRTGAINNAMSVIALQWLALNKDALLDQWR</sequence>
<dbReference type="EC" id="3.6.1.13" evidence="3"/>
<evidence type="ECO:0000256" key="6">
    <source>
        <dbReference type="ARBA" id="ARBA00022801"/>
    </source>
</evidence>
<evidence type="ECO:0000256" key="2">
    <source>
        <dbReference type="ARBA" id="ARBA00007482"/>
    </source>
</evidence>
<feature type="short sequence motif" description="Nudix box" evidence="14">
    <location>
        <begin position="94"/>
        <end position="116"/>
    </location>
</feature>
<evidence type="ECO:0000256" key="11">
    <source>
        <dbReference type="ARBA" id="ARBA00033056"/>
    </source>
</evidence>
<comment type="caution">
    <text evidence="16">The sequence shown here is derived from an EMBL/GenBank/DDBJ whole genome shotgun (WGS) entry which is preliminary data.</text>
</comment>
<feature type="binding site" evidence="13">
    <location>
        <position position="113"/>
    </location>
    <ligand>
        <name>Mg(2+)</name>
        <dbReference type="ChEBI" id="CHEBI:18420"/>
        <label>1</label>
    </ligand>
</feature>
<dbReference type="InterPro" id="IPR004385">
    <property type="entry name" value="NDP_pyrophosphatase"/>
</dbReference>
<keyword evidence="6" id="KW-0378">Hydrolase</keyword>
<evidence type="ECO:0000256" key="13">
    <source>
        <dbReference type="PIRSR" id="PIRSR604385-2"/>
    </source>
</evidence>
<keyword evidence="5 13" id="KW-0479">Metal-binding</keyword>
<evidence type="ECO:0000313" key="17">
    <source>
        <dbReference type="Proteomes" id="UP000320404"/>
    </source>
</evidence>
<proteinExistence type="inferred from homology"/>
<dbReference type="InterPro" id="IPR000086">
    <property type="entry name" value="NUDIX_hydrolase_dom"/>
</dbReference>
<organism evidence="16 17">
    <name type="scientific">OM182 bacterium</name>
    <dbReference type="NCBI Taxonomy" id="2510334"/>
    <lineage>
        <taxon>Bacteria</taxon>
        <taxon>Pseudomonadati</taxon>
        <taxon>Pseudomonadota</taxon>
        <taxon>Gammaproteobacteria</taxon>
        <taxon>OMG group</taxon>
        <taxon>OM182 clade</taxon>
    </lineage>
</organism>
<dbReference type="PROSITE" id="PS00893">
    <property type="entry name" value="NUDIX_BOX"/>
    <property type="match status" value="1"/>
</dbReference>
<evidence type="ECO:0000256" key="1">
    <source>
        <dbReference type="ARBA" id="ARBA00001946"/>
    </source>
</evidence>
<reference evidence="16 17" key="1">
    <citation type="submission" date="2019-02" db="EMBL/GenBank/DDBJ databases">
        <title>Prokaryotic population dynamics and viral predation in marine succession experiment using metagenomics: the confinement effect.</title>
        <authorList>
            <person name="Haro-Moreno J.M."/>
            <person name="Rodriguez-Valera F."/>
            <person name="Lopez-Perez M."/>
        </authorList>
    </citation>
    <scope>NUCLEOTIDE SEQUENCE [LARGE SCALE GENOMIC DNA]</scope>
    <source>
        <strain evidence="16">MED-G158</strain>
    </source>
</reference>
<feature type="binding site" evidence="13">
    <location>
        <position position="109"/>
    </location>
    <ligand>
        <name>Mg(2+)</name>
        <dbReference type="ChEBI" id="CHEBI:18420"/>
        <label>1</label>
    </ligand>
</feature>
<dbReference type="GO" id="GO:0006753">
    <property type="term" value="P:nucleoside phosphate metabolic process"/>
    <property type="evidence" value="ECO:0007669"/>
    <property type="project" value="TreeGrafter"/>
</dbReference>
<dbReference type="InterPro" id="IPR015797">
    <property type="entry name" value="NUDIX_hydrolase-like_dom_sf"/>
</dbReference>
<evidence type="ECO:0000256" key="14">
    <source>
        <dbReference type="PIRSR" id="PIRSR604385-3"/>
    </source>
</evidence>